<protein>
    <submittedName>
        <fullName evidence="3">Heparinase</fullName>
    </submittedName>
</protein>
<evidence type="ECO:0000256" key="1">
    <source>
        <dbReference type="ARBA" id="ARBA00004196"/>
    </source>
</evidence>
<sequence>MTEIQANAVAAWRPGAGDRFHAWLARFGATPKTLVATPEPLWTGDGGRARELAAGALRFGGALVEAHGESPWDQPPPSRAWMAALHSFDWLDDFAAAPDAATRARLADWLFAWIERYGAGDGPGWRPDLTGRRLTCWVCHAPAILDDAGPDRARAFLRAIGRQARYLRRRWRRAPPGLPRFEAAAGMVHAGLALGAERMIAEGVAALGREAARRIGGDGGLASRNPEDLVEALGTLAWTARSLTAARREPAPAHLDALERLAAAIRALRFGDGSLARFHGGGAGEPEQIDRALAASGVRAGAPVQEVMGYHRLATGRAALIFDSGGEGRRAAATDHASLFCIEAAIGRRPVIVNCGPGARFSPDWRRAARAAAAHSGLTIDRISRTLADTEEPPMAAPGHVSAVREEDETGIWLVAEHDGWLRSHGLIHQRRLYLAADGFDLRGVDRLVASGPGPRATFNAAAARDTHGAVRFTIRFHLHPDVEADVFLAGSAIRLNPGGSDVWVMRQSGGALSIEESVYLDERRAQPRATKQIVVRALAKDYRGEVKWTFRRAEPTRPTAPASRAEP</sequence>
<evidence type="ECO:0000313" key="3">
    <source>
        <dbReference type="EMBL" id="QIE57078.1"/>
    </source>
</evidence>
<dbReference type="InterPro" id="IPR012480">
    <property type="entry name" value="Hepar_II_III_C"/>
</dbReference>
<dbReference type="KEGG" id="hdh:G5B40_17495"/>
<keyword evidence="4" id="KW-1185">Reference proteome</keyword>
<dbReference type="Proteomes" id="UP000503336">
    <property type="component" value="Chromosome"/>
</dbReference>
<dbReference type="GO" id="GO:0030313">
    <property type="term" value="C:cell envelope"/>
    <property type="evidence" value="ECO:0007669"/>
    <property type="project" value="UniProtKB-SubCell"/>
</dbReference>
<evidence type="ECO:0000313" key="4">
    <source>
        <dbReference type="Proteomes" id="UP000503336"/>
    </source>
</evidence>
<gene>
    <name evidence="3" type="ORF">G5B40_17495</name>
</gene>
<comment type="subcellular location">
    <subcellularLocation>
        <location evidence="1">Cell envelope</location>
    </subcellularLocation>
</comment>
<evidence type="ECO:0000259" key="2">
    <source>
        <dbReference type="Pfam" id="PF07940"/>
    </source>
</evidence>
<dbReference type="Gene3D" id="2.70.98.70">
    <property type="match status" value="1"/>
</dbReference>
<dbReference type="Gene3D" id="1.50.10.100">
    <property type="entry name" value="Chondroitin AC/alginate lyase"/>
    <property type="match status" value="1"/>
</dbReference>
<reference evidence="3 4" key="1">
    <citation type="submission" date="2020-02" db="EMBL/GenBank/DDBJ databases">
        <title>complete genome sequence of Rhodobacteraceae bacterium.</title>
        <authorList>
            <person name="Park J."/>
            <person name="Kim Y.-S."/>
            <person name="Kim K.-H."/>
        </authorList>
    </citation>
    <scope>NUCLEOTIDE SEQUENCE [LARGE SCALE GENOMIC DNA]</scope>
    <source>
        <strain evidence="3 4">RR4-56</strain>
    </source>
</reference>
<proteinExistence type="predicted"/>
<dbReference type="GO" id="GO:0016829">
    <property type="term" value="F:lyase activity"/>
    <property type="evidence" value="ECO:0007669"/>
    <property type="project" value="InterPro"/>
</dbReference>
<dbReference type="InterPro" id="IPR008929">
    <property type="entry name" value="Chondroitin_lyas"/>
</dbReference>
<dbReference type="AlphaFoldDB" id="A0A7L5C1R0"/>
<organism evidence="3 4">
    <name type="scientific">Pikeienuella piscinae</name>
    <dbReference type="NCBI Taxonomy" id="2748098"/>
    <lineage>
        <taxon>Bacteria</taxon>
        <taxon>Pseudomonadati</taxon>
        <taxon>Pseudomonadota</taxon>
        <taxon>Alphaproteobacteria</taxon>
        <taxon>Rhodobacterales</taxon>
        <taxon>Paracoccaceae</taxon>
        <taxon>Pikeienuella</taxon>
    </lineage>
</organism>
<dbReference type="RefSeq" id="WP_165101347.1">
    <property type="nucleotide sequence ID" value="NZ_CP049056.1"/>
</dbReference>
<name>A0A7L5C1R0_9RHOB</name>
<dbReference type="Pfam" id="PF07940">
    <property type="entry name" value="Hepar_II_III_C"/>
    <property type="match status" value="1"/>
</dbReference>
<accession>A0A7L5C1R0</accession>
<dbReference type="EMBL" id="CP049056">
    <property type="protein sequence ID" value="QIE57078.1"/>
    <property type="molecule type" value="Genomic_DNA"/>
</dbReference>
<feature type="domain" description="Heparinase II/III-like C-terminal" evidence="2">
    <location>
        <begin position="306"/>
        <end position="550"/>
    </location>
</feature>